<dbReference type="InterPro" id="IPR047817">
    <property type="entry name" value="ABC2_TM_bact-type"/>
</dbReference>
<dbReference type="GeneID" id="93877642"/>
<evidence type="ECO:0000256" key="9">
    <source>
        <dbReference type="RuleBase" id="RU361157"/>
    </source>
</evidence>
<dbReference type="Pfam" id="PF01061">
    <property type="entry name" value="ABC2_membrane"/>
    <property type="match status" value="1"/>
</dbReference>
<dbReference type="AlphaFoldDB" id="A0A2P5Z2J5"/>
<feature type="transmembrane region" description="Helical" evidence="9">
    <location>
        <begin position="176"/>
        <end position="195"/>
    </location>
</feature>
<protein>
    <recommendedName>
        <fullName evidence="9">Transport permease protein</fullName>
    </recommendedName>
</protein>
<evidence type="ECO:0000313" key="12">
    <source>
        <dbReference type="Proteomes" id="UP000247346"/>
    </source>
</evidence>
<reference evidence="11 12" key="1">
    <citation type="submission" date="2016-08" db="EMBL/GenBank/DDBJ databases">
        <authorList>
            <person name="Seilhamer J.J."/>
        </authorList>
    </citation>
    <scope>NUCLEOTIDE SEQUENCE [LARGE SCALE GENOMIC DNA]</scope>
    <source>
        <strain evidence="11 12">CFBP4641</strain>
    </source>
</reference>
<keyword evidence="3 9" id="KW-0813">Transport</keyword>
<dbReference type="InterPro" id="IPR013525">
    <property type="entry name" value="ABC2_TM"/>
</dbReference>
<keyword evidence="6 9" id="KW-1133">Transmembrane helix</keyword>
<dbReference type="EMBL" id="MDEK01000011">
    <property type="protein sequence ID" value="PPU81860.1"/>
    <property type="molecule type" value="Genomic_DNA"/>
</dbReference>
<evidence type="ECO:0000256" key="5">
    <source>
        <dbReference type="ARBA" id="ARBA00022692"/>
    </source>
</evidence>
<evidence type="ECO:0000259" key="10">
    <source>
        <dbReference type="PROSITE" id="PS51012"/>
    </source>
</evidence>
<feature type="transmembrane region" description="Helical" evidence="9">
    <location>
        <begin position="109"/>
        <end position="138"/>
    </location>
</feature>
<dbReference type="PANTHER" id="PTHR30413:SF10">
    <property type="entry name" value="CAPSULE POLYSACCHARIDE EXPORT INNER-MEMBRANE PROTEIN CTRC"/>
    <property type="match status" value="1"/>
</dbReference>
<dbReference type="GO" id="GO:0015774">
    <property type="term" value="P:polysaccharide transport"/>
    <property type="evidence" value="ECO:0007669"/>
    <property type="project" value="UniProtKB-KW"/>
</dbReference>
<dbReference type="OrthoDB" id="9786910at2"/>
<name>A0A2P5Z2J5_9XANT</name>
<keyword evidence="7" id="KW-0762">Sugar transport</keyword>
<organism evidence="11 12">
    <name type="scientific">Xanthomonas sacchari</name>
    <dbReference type="NCBI Taxonomy" id="56458"/>
    <lineage>
        <taxon>Bacteria</taxon>
        <taxon>Pseudomonadati</taxon>
        <taxon>Pseudomonadota</taxon>
        <taxon>Gammaproteobacteria</taxon>
        <taxon>Lysobacterales</taxon>
        <taxon>Lysobacteraceae</taxon>
        <taxon>Xanthomonas</taxon>
    </lineage>
</organism>
<keyword evidence="5 9" id="KW-0812">Transmembrane</keyword>
<dbReference type="GO" id="GO:0140359">
    <property type="term" value="F:ABC-type transporter activity"/>
    <property type="evidence" value="ECO:0007669"/>
    <property type="project" value="InterPro"/>
</dbReference>
<feature type="domain" description="ABC transmembrane type-2" evidence="10">
    <location>
        <begin position="32"/>
        <end position="255"/>
    </location>
</feature>
<keyword evidence="4 9" id="KW-1003">Cell membrane</keyword>
<accession>A0A2P5Z2J5</accession>
<comment type="caution">
    <text evidence="11">The sequence shown here is derived from an EMBL/GenBank/DDBJ whole genome shotgun (WGS) entry which is preliminary data.</text>
</comment>
<feature type="transmembrane region" description="Helical" evidence="9">
    <location>
        <begin position="69"/>
        <end position="88"/>
    </location>
</feature>
<dbReference type="GO" id="GO:0005886">
    <property type="term" value="C:plasma membrane"/>
    <property type="evidence" value="ECO:0007669"/>
    <property type="project" value="UniProtKB-SubCell"/>
</dbReference>
<dbReference type="GO" id="GO:0015920">
    <property type="term" value="P:lipopolysaccharide transport"/>
    <property type="evidence" value="ECO:0007669"/>
    <property type="project" value="TreeGrafter"/>
</dbReference>
<feature type="transmembrane region" description="Helical" evidence="9">
    <location>
        <begin position="34"/>
        <end position="57"/>
    </location>
</feature>
<dbReference type="Proteomes" id="UP000247346">
    <property type="component" value="Unassembled WGS sequence"/>
</dbReference>
<evidence type="ECO:0000256" key="2">
    <source>
        <dbReference type="ARBA" id="ARBA00007783"/>
    </source>
</evidence>
<evidence type="ECO:0000313" key="11">
    <source>
        <dbReference type="EMBL" id="PPU81860.1"/>
    </source>
</evidence>
<evidence type="ECO:0000256" key="7">
    <source>
        <dbReference type="ARBA" id="ARBA00023047"/>
    </source>
</evidence>
<keyword evidence="8 9" id="KW-0472">Membrane</keyword>
<dbReference type="PANTHER" id="PTHR30413">
    <property type="entry name" value="INNER MEMBRANE TRANSPORT PERMEASE"/>
    <property type="match status" value="1"/>
</dbReference>
<keyword evidence="7" id="KW-0625">Polysaccharide transport</keyword>
<feature type="transmembrane region" description="Helical" evidence="9">
    <location>
        <begin position="144"/>
        <end position="169"/>
    </location>
</feature>
<comment type="subcellular location">
    <subcellularLocation>
        <location evidence="9">Cell inner membrane</location>
        <topology evidence="9">Multi-pass membrane protein</topology>
    </subcellularLocation>
    <subcellularLocation>
        <location evidence="1">Cell membrane</location>
        <topology evidence="1">Multi-pass membrane protein</topology>
    </subcellularLocation>
</comment>
<evidence type="ECO:0000256" key="4">
    <source>
        <dbReference type="ARBA" id="ARBA00022475"/>
    </source>
</evidence>
<dbReference type="PROSITE" id="PS51012">
    <property type="entry name" value="ABC_TM2"/>
    <property type="match status" value="1"/>
</dbReference>
<gene>
    <name evidence="11" type="ORF">XsacCFBP4641_12880</name>
</gene>
<proteinExistence type="inferred from homology"/>
<evidence type="ECO:0000256" key="3">
    <source>
        <dbReference type="ARBA" id="ARBA00022448"/>
    </source>
</evidence>
<evidence type="ECO:0000256" key="8">
    <source>
        <dbReference type="ARBA" id="ARBA00023136"/>
    </source>
</evidence>
<evidence type="ECO:0000256" key="6">
    <source>
        <dbReference type="ARBA" id="ARBA00022989"/>
    </source>
</evidence>
<feature type="transmembrane region" description="Helical" evidence="9">
    <location>
        <begin position="234"/>
        <end position="252"/>
    </location>
</feature>
<dbReference type="RefSeq" id="WP_029561710.1">
    <property type="nucleotide sequence ID" value="NZ_CP132343.1"/>
</dbReference>
<comment type="similarity">
    <text evidence="2 9">Belongs to the ABC-2 integral membrane protein family.</text>
</comment>
<sequence>MSSLIAAAWRYRGFIASSIANDFRSRLARSKLGTLWIVLQPLAQALIFAVVLSNVLAAKLPGVDNRFAFAVYLLSGLLCWSAFAEIVQRCLTVFIDNGSLLKKMQFPRISLPLVAVGSALVTNVALLAVILVLVPILGVSLTPALLWLPLLLLINVALATGVGLLLGTLNVFARDIGQIMAVVMQFWFWMTPIAYPAQVVPERFQAILRLNPVAALATGYHDIFLYGRAPQNSLVYPAVCALVALALSFFVFRRASAEMVDAL</sequence>
<evidence type="ECO:0000256" key="1">
    <source>
        <dbReference type="ARBA" id="ARBA00004651"/>
    </source>
</evidence>